<comment type="catalytic activity">
    <reaction evidence="17">
        <text>17beta-hydroxy-5alpha-androstan-3-one + NADP(+) = testosterone + NADPH + H(+)</text>
        <dbReference type="Rhea" id="RHEA:50820"/>
        <dbReference type="ChEBI" id="CHEBI:15378"/>
        <dbReference type="ChEBI" id="CHEBI:16330"/>
        <dbReference type="ChEBI" id="CHEBI:17347"/>
        <dbReference type="ChEBI" id="CHEBI:57783"/>
        <dbReference type="ChEBI" id="CHEBI:58349"/>
        <dbReference type="EC" id="1.3.1.22"/>
    </reaction>
    <physiologicalReaction direction="right-to-left" evidence="17">
        <dbReference type="Rhea" id="RHEA:50822"/>
    </physiologicalReaction>
</comment>
<evidence type="ECO:0000313" key="20">
    <source>
        <dbReference type="EMBL" id="KAI9556420.1"/>
    </source>
</evidence>
<comment type="catalytic activity">
    <reaction evidence="15">
        <text>5alpha-pregnane-3,20-dione + NADP(+) = progesterone + NADPH + H(+)</text>
        <dbReference type="Rhea" id="RHEA:21952"/>
        <dbReference type="ChEBI" id="CHEBI:15378"/>
        <dbReference type="ChEBI" id="CHEBI:17026"/>
        <dbReference type="ChEBI" id="CHEBI:28952"/>
        <dbReference type="ChEBI" id="CHEBI:57783"/>
        <dbReference type="ChEBI" id="CHEBI:58349"/>
        <dbReference type="EC" id="1.3.1.22"/>
    </reaction>
    <physiologicalReaction direction="right-to-left" evidence="15">
        <dbReference type="Rhea" id="RHEA:21954"/>
    </physiologicalReaction>
</comment>
<dbReference type="Gene3D" id="1.20.120.1630">
    <property type="match status" value="1"/>
</dbReference>
<organism evidence="20 21">
    <name type="scientific">Daphnia sinensis</name>
    <dbReference type="NCBI Taxonomy" id="1820382"/>
    <lineage>
        <taxon>Eukaryota</taxon>
        <taxon>Metazoa</taxon>
        <taxon>Ecdysozoa</taxon>
        <taxon>Arthropoda</taxon>
        <taxon>Crustacea</taxon>
        <taxon>Branchiopoda</taxon>
        <taxon>Diplostraca</taxon>
        <taxon>Cladocera</taxon>
        <taxon>Anomopoda</taxon>
        <taxon>Daphniidae</taxon>
        <taxon>Daphnia</taxon>
        <taxon>Daphnia similis group</taxon>
    </lineage>
</organism>
<sequence>MSSKLQPLGNHFINGYLHPLFGASNDSEMFTQMVWISFFYILSIAVSMAMFPAPYGRYSSSKFGFLLPTNFAWITQESPSFIMPLVLLWSTSAICWNSLVNKLLLIGFIIHYIHRSIIYPLCVRGSKKTPFILYISALMFSSFNGFMQGHYLLNYYQYDNQWLTSPQFVTGYTIFLVGMAINIYSDQLLIHLRKPGETGYKIPVGGLFNYVTAANFLGEIIEWAGFALASCSAPAAIFALFSAVFLIFRAWHHHNYYLLKFEDYPKTRKIVFPFIF</sequence>
<dbReference type="GO" id="GO:0006702">
    <property type="term" value="P:androgen biosynthetic process"/>
    <property type="evidence" value="ECO:0007669"/>
    <property type="project" value="UniProtKB-ARBA"/>
</dbReference>
<comment type="caution">
    <text evidence="20">The sequence shown here is derived from an EMBL/GenBank/DDBJ whole genome shotgun (WGS) entry which is preliminary data.</text>
</comment>
<comment type="function">
    <text evidence="14">Converts testosterone into 5-alpha-dihydrotestosterone and progesterone or corticosterone into their corresponding 5-alpha-3-oxosteroids. It plays a central role in sexual differentiation and androgen physiology.</text>
</comment>
<keyword evidence="12" id="KW-0443">Lipid metabolism</keyword>
<evidence type="ECO:0000256" key="8">
    <source>
        <dbReference type="ARBA" id="ARBA00022857"/>
    </source>
</evidence>
<evidence type="ECO:0000256" key="3">
    <source>
        <dbReference type="ARBA" id="ARBA00007742"/>
    </source>
</evidence>
<keyword evidence="11" id="KW-0560">Oxidoreductase</keyword>
<evidence type="ECO:0000256" key="4">
    <source>
        <dbReference type="ARBA" id="ARBA00022692"/>
    </source>
</evidence>
<name>A0AAD5L577_9CRUS</name>
<dbReference type="AlphaFoldDB" id="A0AAD5L577"/>
<evidence type="ECO:0000256" key="9">
    <source>
        <dbReference type="ARBA" id="ARBA00022928"/>
    </source>
</evidence>
<evidence type="ECO:0000256" key="10">
    <source>
        <dbReference type="ARBA" id="ARBA00022989"/>
    </source>
</evidence>
<feature type="domain" description="3-oxo-5-alpha-steroid 4-dehydrogenase C-terminal" evidence="19">
    <location>
        <begin position="128"/>
        <end position="276"/>
    </location>
</feature>
<evidence type="ECO:0000256" key="13">
    <source>
        <dbReference type="ARBA" id="ARBA00023136"/>
    </source>
</evidence>
<evidence type="ECO:0000256" key="15">
    <source>
        <dbReference type="ARBA" id="ARBA00048292"/>
    </source>
</evidence>
<evidence type="ECO:0000256" key="14">
    <source>
        <dbReference type="ARBA" id="ARBA00037789"/>
    </source>
</evidence>
<feature type="transmembrane region" description="Helical" evidence="18">
    <location>
        <begin position="34"/>
        <end position="55"/>
    </location>
</feature>
<accession>A0AAD5L577</accession>
<protein>
    <recommendedName>
        <fullName evidence="18">3-oxo-5alpha-steroid 4-dehydrogenase (NADP(+))</fullName>
        <ecNumber evidence="18">1.3.1.22</ecNumber>
    </recommendedName>
</protein>
<dbReference type="Pfam" id="PF02544">
    <property type="entry name" value="Steroid_dh"/>
    <property type="match status" value="1"/>
</dbReference>
<reference evidence="20 21" key="1">
    <citation type="submission" date="2022-05" db="EMBL/GenBank/DDBJ databases">
        <title>A multi-omics perspective on studying reproductive biology in Daphnia sinensis.</title>
        <authorList>
            <person name="Jia J."/>
        </authorList>
    </citation>
    <scope>NUCLEOTIDE SEQUENCE [LARGE SCALE GENOMIC DNA]</scope>
    <source>
        <strain evidence="20 21">WSL</strain>
    </source>
</reference>
<keyword evidence="8" id="KW-0521">NADP</keyword>
<dbReference type="GO" id="GO:0047751">
    <property type="term" value="F:3-oxo-5-alpha-steroid 4-dehydrogenase (NADP+) activity"/>
    <property type="evidence" value="ECO:0007669"/>
    <property type="project" value="UniProtKB-EC"/>
</dbReference>
<evidence type="ECO:0000256" key="12">
    <source>
        <dbReference type="ARBA" id="ARBA00023098"/>
    </source>
</evidence>
<comment type="similarity">
    <text evidence="3 18">Belongs to the steroid 5-alpha reductase family.</text>
</comment>
<dbReference type="InterPro" id="IPR016636">
    <property type="entry name" value="3-oxo-5-alpha-steroid_4-DH"/>
</dbReference>
<feature type="transmembrane region" description="Helical" evidence="18">
    <location>
        <begin position="171"/>
        <end position="190"/>
    </location>
</feature>
<evidence type="ECO:0000256" key="17">
    <source>
        <dbReference type="ARBA" id="ARBA00049397"/>
    </source>
</evidence>
<gene>
    <name evidence="20" type="ORF">GHT06_016208</name>
</gene>
<evidence type="ECO:0000313" key="21">
    <source>
        <dbReference type="Proteomes" id="UP000820818"/>
    </source>
</evidence>
<proteinExistence type="inferred from homology"/>
<evidence type="ECO:0000256" key="16">
    <source>
        <dbReference type="ARBA" id="ARBA00049166"/>
    </source>
</evidence>
<dbReference type="FunFam" id="1.20.120.1630:FF:000002">
    <property type="entry name" value="Steroid 5 alpha-reductase 1"/>
    <property type="match status" value="1"/>
</dbReference>
<comment type="catalytic activity">
    <reaction evidence="18">
        <text>a 3-oxo-5alpha-steroid + NADP(+) = a 3-oxo-Delta(4)-steroid + NADPH + H(+)</text>
        <dbReference type="Rhea" id="RHEA:54384"/>
        <dbReference type="ChEBI" id="CHEBI:13601"/>
        <dbReference type="ChEBI" id="CHEBI:15378"/>
        <dbReference type="ChEBI" id="CHEBI:47909"/>
        <dbReference type="ChEBI" id="CHEBI:57783"/>
        <dbReference type="ChEBI" id="CHEBI:58349"/>
        <dbReference type="EC" id="1.3.1.22"/>
    </reaction>
</comment>
<keyword evidence="10 18" id="KW-1133">Transmembrane helix</keyword>
<evidence type="ECO:0000256" key="18">
    <source>
        <dbReference type="PIRNR" id="PIRNR015596"/>
    </source>
</evidence>
<evidence type="ECO:0000256" key="2">
    <source>
        <dbReference type="ARBA" id="ARBA00004477"/>
    </source>
</evidence>
<keyword evidence="6" id="KW-0256">Endoplasmic reticulum</keyword>
<evidence type="ECO:0000256" key="5">
    <source>
        <dbReference type="ARBA" id="ARBA00022782"/>
    </source>
</evidence>
<evidence type="ECO:0000256" key="1">
    <source>
        <dbReference type="ARBA" id="ARBA00004154"/>
    </source>
</evidence>
<dbReference type="GO" id="GO:0007548">
    <property type="term" value="P:sex differentiation"/>
    <property type="evidence" value="ECO:0007669"/>
    <property type="project" value="UniProtKB-KW"/>
</dbReference>
<dbReference type="EMBL" id="WJBH02000006">
    <property type="protein sequence ID" value="KAI9556420.1"/>
    <property type="molecule type" value="Genomic_DNA"/>
</dbReference>
<dbReference type="PANTHER" id="PTHR10556:SF57">
    <property type="entry name" value="3-OXO-5-ALPHA-STEROID 4-DEHYDROGENASE 1"/>
    <property type="match status" value="1"/>
</dbReference>
<evidence type="ECO:0000256" key="11">
    <source>
        <dbReference type="ARBA" id="ARBA00023002"/>
    </source>
</evidence>
<evidence type="ECO:0000256" key="7">
    <source>
        <dbReference type="ARBA" id="ARBA00022848"/>
    </source>
</evidence>
<keyword evidence="5" id="KW-0221">Differentiation</keyword>
<feature type="transmembrane region" description="Helical" evidence="18">
    <location>
        <begin position="227"/>
        <end position="248"/>
    </location>
</feature>
<feature type="transmembrane region" description="Helical" evidence="18">
    <location>
        <begin position="86"/>
        <end position="110"/>
    </location>
</feature>
<feature type="transmembrane region" description="Helical" evidence="18">
    <location>
        <begin position="131"/>
        <end position="151"/>
    </location>
</feature>
<evidence type="ECO:0000256" key="6">
    <source>
        <dbReference type="ARBA" id="ARBA00022824"/>
    </source>
</evidence>
<keyword evidence="4 18" id="KW-0812">Transmembrane</keyword>
<dbReference type="PIRSF" id="PIRSF015596">
    <property type="entry name" value="5_alpha-SR2"/>
    <property type="match status" value="1"/>
</dbReference>
<dbReference type="PANTHER" id="PTHR10556">
    <property type="entry name" value="3-OXO-5-ALPHA-STEROID 4-DEHYDROGENASE"/>
    <property type="match status" value="1"/>
</dbReference>
<dbReference type="EC" id="1.3.1.22" evidence="18"/>
<keyword evidence="7" id="KW-0492">Microsome</keyword>
<dbReference type="Proteomes" id="UP000820818">
    <property type="component" value="Linkage Group LG6"/>
</dbReference>
<dbReference type="GO" id="GO:0005789">
    <property type="term" value="C:endoplasmic reticulum membrane"/>
    <property type="evidence" value="ECO:0007669"/>
    <property type="project" value="UniProtKB-SubCell"/>
</dbReference>
<dbReference type="InterPro" id="IPR001104">
    <property type="entry name" value="3-oxo-5_a-steroid_4-DH_C"/>
</dbReference>
<keyword evidence="21" id="KW-1185">Reference proteome</keyword>
<dbReference type="InterPro" id="IPR039357">
    <property type="entry name" value="SRD5A/TECR"/>
</dbReference>
<dbReference type="PROSITE" id="PS50244">
    <property type="entry name" value="S5A_REDUCTASE"/>
    <property type="match status" value="1"/>
</dbReference>
<feature type="transmembrane region" description="Helical" evidence="18">
    <location>
        <begin position="202"/>
        <end position="221"/>
    </location>
</feature>
<comment type="catalytic activity">
    <reaction evidence="16">
        <text>androst-4-ene-3,17-dione + NADPH + H(+) = 5alpha-androstan-3,17-dione + NADP(+)</text>
        <dbReference type="Rhea" id="RHEA:50816"/>
        <dbReference type="ChEBI" id="CHEBI:15378"/>
        <dbReference type="ChEBI" id="CHEBI:15994"/>
        <dbReference type="ChEBI" id="CHEBI:16422"/>
        <dbReference type="ChEBI" id="CHEBI:57783"/>
        <dbReference type="ChEBI" id="CHEBI:58349"/>
    </reaction>
    <physiologicalReaction direction="left-to-right" evidence="16">
        <dbReference type="Rhea" id="RHEA:50817"/>
    </physiologicalReaction>
</comment>
<keyword evidence="13 18" id="KW-0472">Membrane</keyword>
<dbReference type="GO" id="GO:0030154">
    <property type="term" value="P:cell differentiation"/>
    <property type="evidence" value="ECO:0007669"/>
    <property type="project" value="UniProtKB-KW"/>
</dbReference>
<keyword evidence="9" id="KW-0726">Sexual differentiation</keyword>
<comment type="subcellular location">
    <subcellularLocation>
        <location evidence="2">Endoplasmic reticulum membrane</location>
        <topology evidence="2">Multi-pass membrane protein</topology>
    </subcellularLocation>
    <subcellularLocation>
        <location evidence="1">Microsome membrane</location>
        <topology evidence="1">Multi-pass membrane protein</topology>
    </subcellularLocation>
</comment>
<evidence type="ECO:0000259" key="19">
    <source>
        <dbReference type="Pfam" id="PF02544"/>
    </source>
</evidence>